<evidence type="ECO:0000313" key="2">
    <source>
        <dbReference type="EMBL" id="CAI4018148.1"/>
    </source>
</evidence>
<keyword evidence="4" id="KW-1185">Reference proteome</keyword>
<feature type="domain" description="Beta-lactamase-related" evidence="1">
    <location>
        <begin position="65"/>
        <end position="250"/>
    </location>
</feature>
<dbReference type="Pfam" id="PF00144">
    <property type="entry name" value="Beta-lactamase"/>
    <property type="match status" value="1"/>
</dbReference>
<dbReference type="EMBL" id="CAMXCT020006678">
    <property type="protein sequence ID" value="CAL1171523.1"/>
    <property type="molecule type" value="Genomic_DNA"/>
</dbReference>
<dbReference type="InterPro" id="IPR012338">
    <property type="entry name" value="Beta-lactam/transpept-like"/>
</dbReference>
<evidence type="ECO:0000259" key="1">
    <source>
        <dbReference type="Pfam" id="PF00144"/>
    </source>
</evidence>
<dbReference type="EMBL" id="CAMXCT030006678">
    <property type="protein sequence ID" value="CAL4805460.1"/>
    <property type="molecule type" value="Genomic_DNA"/>
</dbReference>
<dbReference type="AlphaFoldDB" id="A0A9P1GNP5"/>
<dbReference type="SUPFAM" id="SSF56601">
    <property type="entry name" value="beta-lactamase/transpeptidase-like"/>
    <property type="match status" value="1"/>
</dbReference>
<organism evidence="2">
    <name type="scientific">Cladocopium goreaui</name>
    <dbReference type="NCBI Taxonomy" id="2562237"/>
    <lineage>
        <taxon>Eukaryota</taxon>
        <taxon>Sar</taxon>
        <taxon>Alveolata</taxon>
        <taxon>Dinophyceae</taxon>
        <taxon>Suessiales</taxon>
        <taxon>Symbiodiniaceae</taxon>
        <taxon>Cladocopium</taxon>
    </lineage>
</organism>
<evidence type="ECO:0000313" key="3">
    <source>
        <dbReference type="EMBL" id="CAL4805460.1"/>
    </source>
</evidence>
<reference evidence="2" key="1">
    <citation type="submission" date="2022-10" db="EMBL/GenBank/DDBJ databases">
        <authorList>
            <person name="Chen Y."/>
            <person name="Dougan E. K."/>
            <person name="Chan C."/>
            <person name="Rhodes N."/>
            <person name="Thang M."/>
        </authorList>
    </citation>
    <scope>NUCLEOTIDE SEQUENCE</scope>
</reference>
<gene>
    <name evidence="2" type="ORF">C1SCF055_LOCUS42742</name>
</gene>
<dbReference type="InterPro" id="IPR050789">
    <property type="entry name" value="Diverse_Enzym_Activities"/>
</dbReference>
<accession>A0A9P1GNP5</accession>
<dbReference type="OrthoDB" id="5946976at2759"/>
<dbReference type="EMBL" id="CAMXCT010006678">
    <property type="protein sequence ID" value="CAI4018148.1"/>
    <property type="molecule type" value="Genomic_DNA"/>
</dbReference>
<dbReference type="Gene3D" id="3.40.710.10">
    <property type="entry name" value="DD-peptidase/beta-lactamase superfamily"/>
    <property type="match status" value="1"/>
</dbReference>
<protein>
    <submittedName>
        <fullName evidence="3">Beta-lactamase-related domain-containing protein</fullName>
    </submittedName>
</protein>
<name>A0A9P1GNP5_9DINO</name>
<sequence length="270" mass="30078">MQSLAGLLHTWQWHVSLVPAEITKMLTARSAFVNGMSAALSVVGFGRASPEELGFDPEVLEMHKQRIKTHQENGVFTGFAEGALSDGKIVFLNLCGFTDKTKKHRMTERTLFRGYSMMKPITATAFMSLVDDGMLKLDDPVHKFIPKFKFLRVKRGKKTEPLRKTMTLRHLLMHTSGIGYGPGAITPGVPLVARSPEEKLYKAVAVKQETGEVDSLEKLCEELCSLPLLFQPGADYTYGMSLDVLGYVAQKWSFLLGFFLPAFDLLMGKQ</sequence>
<comment type="caution">
    <text evidence="2">The sequence shown here is derived from an EMBL/GenBank/DDBJ whole genome shotgun (WGS) entry which is preliminary data.</text>
</comment>
<reference evidence="3 4" key="2">
    <citation type="submission" date="2024-05" db="EMBL/GenBank/DDBJ databases">
        <authorList>
            <person name="Chen Y."/>
            <person name="Shah S."/>
            <person name="Dougan E. K."/>
            <person name="Thang M."/>
            <person name="Chan C."/>
        </authorList>
    </citation>
    <scope>NUCLEOTIDE SEQUENCE [LARGE SCALE GENOMIC DNA]</scope>
</reference>
<dbReference type="InterPro" id="IPR001466">
    <property type="entry name" value="Beta-lactam-related"/>
</dbReference>
<evidence type="ECO:0000313" key="4">
    <source>
        <dbReference type="Proteomes" id="UP001152797"/>
    </source>
</evidence>
<proteinExistence type="predicted"/>
<dbReference type="Proteomes" id="UP001152797">
    <property type="component" value="Unassembled WGS sequence"/>
</dbReference>
<dbReference type="PANTHER" id="PTHR43283">
    <property type="entry name" value="BETA-LACTAMASE-RELATED"/>
    <property type="match status" value="1"/>
</dbReference>
<dbReference type="PANTHER" id="PTHR43283:SF3">
    <property type="entry name" value="BETA-LACTAMASE FAMILY PROTEIN (AFU_ORTHOLOGUE AFUA_5G07500)"/>
    <property type="match status" value="1"/>
</dbReference>